<dbReference type="InterPro" id="IPR011658">
    <property type="entry name" value="PA14_dom"/>
</dbReference>
<name>A0ABR4P0S4_9SACH</name>
<proteinExistence type="predicted"/>
<dbReference type="InterPro" id="IPR018871">
    <property type="entry name" value="GLEYA_adhesin_domain"/>
</dbReference>
<dbReference type="Gene3D" id="2.60.120.1560">
    <property type="match status" value="2"/>
</dbReference>
<comment type="caution">
    <text evidence="3">The sequence shown here is derived from an EMBL/GenBank/DDBJ whole genome shotgun (WGS) entry which is preliminary data.</text>
</comment>
<gene>
    <name evidence="3" type="ORF">RNJ44_02954</name>
</gene>
<dbReference type="Proteomes" id="UP001623330">
    <property type="component" value="Unassembled WGS sequence"/>
</dbReference>
<evidence type="ECO:0000256" key="1">
    <source>
        <dbReference type="SAM" id="SignalP"/>
    </source>
</evidence>
<dbReference type="Pfam" id="PF10528">
    <property type="entry name" value="GLEYA"/>
    <property type="match status" value="2"/>
</dbReference>
<dbReference type="SUPFAM" id="SSF56988">
    <property type="entry name" value="Anthrax protective antigen"/>
    <property type="match status" value="1"/>
</dbReference>
<organism evidence="3 4">
    <name type="scientific">Nakaseomyces bracarensis</name>
    <dbReference type="NCBI Taxonomy" id="273131"/>
    <lineage>
        <taxon>Eukaryota</taxon>
        <taxon>Fungi</taxon>
        <taxon>Dikarya</taxon>
        <taxon>Ascomycota</taxon>
        <taxon>Saccharomycotina</taxon>
        <taxon>Saccharomycetes</taxon>
        <taxon>Saccharomycetales</taxon>
        <taxon>Saccharomycetaceae</taxon>
        <taxon>Nakaseomyces</taxon>
    </lineage>
</organism>
<evidence type="ECO:0000259" key="2">
    <source>
        <dbReference type="PROSITE" id="PS51820"/>
    </source>
</evidence>
<sequence>MQLLDLLPVTLITLSALHKVSAYDSNIPNPFPLGCSPESFTSKPGLVMELWDYSYVNPYQICPNGQGTCPISGNYGTCWDDAYLNPDYSRNGYQSHQKFAKIDGVTGNLDFRFTPDNVCVPKSGTLPDGFNYKNSFTLSNFTMILYGYFKPKVTGQHTFSFKGDDLVYINFGANNAFDCCNHELTADDFGNYQAYSIWPDNINTRSTLEVYLHEDYYYPIRIFFNNRDNVAALDLDFTADGGVTTITDFTDYFFWIDDKQGGCPGKIAYSTTCKTGYESTTTFSTNYETDSPGFGALPITKTTYFVQVPCKEGEDCHGGFYDPIAHTCSPPTNPNECTDMTANRIDGLSVDLYEYQFLNPLVPCANGVGLDGQQGYCPQNGPLVNDQCWKMDYLDDKDYPYSTYAQNPKIGHVDGVAGSFNIFFRATYDCVVENGKLPNNYHYDKDITMTNFSMVLTGYFKPQQSGTHVFSMSGDDILNVDFGDAVDLSCCMPPVTSDSVKNHNSFQSVWPRNYPEAQMSLNLEADKYYPIRVFYTNRDKNALIDFTVVTPDGVRRSDLTGFTYSFKSCQ</sequence>
<feature type="domain" description="PA14" evidence="2">
    <location>
        <begin position="84"/>
        <end position="251"/>
    </location>
</feature>
<protein>
    <submittedName>
        <fullName evidence="3">Some similarities with uniprot</fullName>
    </submittedName>
</protein>
<dbReference type="InterPro" id="IPR037524">
    <property type="entry name" value="PA14/GLEYA"/>
</dbReference>
<keyword evidence="1" id="KW-0732">Signal</keyword>
<feature type="chain" id="PRO_5045753013" evidence="1">
    <location>
        <begin position="23"/>
        <end position="570"/>
    </location>
</feature>
<evidence type="ECO:0000313" key="3">
    <source>
        <dbReference type="EMBL" id="KAL3235166.1"/>
    </source>
</evidence>
<feature type="domain" description="PA14" evidence="2">
    <location>
        <begin position="403"/>
        <end position="562"/>
    </location>
</feature>
<keyword evidence="4" id="KW-1185">Reference proteome</keyword>
<feature type="signal peptide" evidence="1">
    <location>
        <begin position="1"/>
        <end position="22"/>
    </location>
</feature>
<evidence type="ECO:0000313" key="4">
    <source>
        <dbReference type="Proteomes" id="UP001623330"/>
    </source>
</evidence>
<dbReference type="SMART" id="SM00758">
    <property type="entry name" value="PA14"/>
    <property type="match status" value="2"/>
</dbReference>
<dbReference type="EMBL" id="JBEVYD010000002">
    <property type="protein sequence ID" value="KAL3235166.1"/>
    <property type="molecule type" value="Genomic_DNA"/>
</dbReference>
<dbReference type="PROSITE" id="PS51820">
    <property type="entry name" value="PA14"/>
    <property type="match status" value="2"/>
</dbReference>
<accession>A0ABR4P0S4</accession>
<reference evidence="3 4" key="1">
    <citation type="submission" date="2024-05" db="EMBL/GenBank/DDBJ databases">
        <title>Long read based assembly of the Candida bracarensis genome reveals expanded adhesin content.</title>
        <authorList>
            <person name="Marcet-Houben M."/>
            <person name="Ksiezopolska E."/>
            <person name="Gabaldon T."/>
        </authorList>
    </citation>
    <scope>NUCLEOTIDE SEQUENCE [LARGE SCALE GENOMIC DNA]</scope>
    <source>
        <strain evidence="3 4">CBM6</strain>
    </source>
</reference>